<dbReference type="InterPro" id="IPR002052">
    <property type="entry name" value="DNA_methylase_N6_adenine_CS"/>
</dbReference>
<dbReference type="AlphaFoldDB" id="I5AS57"/>
<gene>
    <name evidence="7" type="ORF">EubceDRAFT1_0796</name>
</gene>
<reference evidence="7 8" key="2">
    <citation type="submission" date="2012-02" db="EMBL/GenBank/DDBJ databases">
        <title>Improved High-Quality Draft sequence of Eubacterium cellulosolvens 6.</title>
        <authorList>
            <consortium name="US DOE Joint Genome Institute"/>
            <person name="Lucas S."/>
            <person name="Han J."/>
            <person name="Lapidus A."/>
            <person name="Cheng J.-F."/>
            <person name="Goodwin L."/>
            <person name="Pitluck S."/>
            <person name="Peters L."/>
            <person name="Mikhailova N."/>
            <person name="Gu W."/>
            <person name="Detter J.C."/>
            <person name="Han C."/>
            <person name="Tapia R."/>
            <person name="Land M."/>
            <person name="Hauser L."/>
            <person name="Kyrpides N."/>
            <person name="Ivanova N."/>
            <person name="Pagani I."/>
            <person name="Johnson E."/>
            <person name="Mukhopadhyay B."/>
            <person name="Anderson I."/>
            <person name="Woyke T."/>
        </authorList>
    </citation>
    <scope>NUCLEOTIDE SEQUENCE [LARGE SCALE GENOMIC DNA]</scope>
    <source>
        <strain evidence="7 8">6</strain>
    </source>
</reference>
<comment type="similarity">
    <text evidence="1">Belongs to the N(4)/N(6)-methyltransferase family.</text>
</comment>
<evidence type="ECO:0000313" key="7">
    <source>
        <dbReference type="EMBL" id="EIM56630.1"/>
    </source>
</evidence>
<dbReference type="PRINTS" id="PR00506">
    <property type="entry name" value="D21N6MTFRASE"/>
</dbReference>
<proteinExistence type="inferred from homology"/>
<accession>I5AS57</accession>
<dbReference type="InterPro" id="IPR002941">
    <property type="entry name" value="DNA_methylase_N4/N6"/>
</dbReference>
<evidence type="ECO:0000313" key="8">
    <source>
        <dbReference type="Proteomes" id="UP000005753"/>
    </source>
</evidence>
<dbReference type="InterPro" id="IPR029063">
    <property type="entry name" value="SAM-dependent_MTases_sf"/>
</dbReference>
<keyword evidence="8" id="KW-1185">Reference proteome</keyword>
<evidence type="ECO:0000256" key="3">
    <source>
        <dbReference type="ARBA" id="ARBA00022679"/>
    </source>
</evidence>
<sequence>MAAINDLIAQVSDDSLREKLEREVNKLSKQKKFGLVFESHLPEVTPLYDMPIMRGCKVMLRERSEDKNIYTVLSIDNSEAVCGIRAEEETKTFLVDDLVRVAEFGESIYPYLKPVTDVCNSDEDDFWHALIEADNYHALQLLEYLYAGKVDCIYIDPPYNTGAKDWKYNNDYVDSNDVYRHSKWLSMMERRLKLAKKLLNMSDSVLIVTIDEKEYLHLGCLLEELFPEAQMQMITSVISRNGTSRENEFSRVEEYVFILRFGKMGVCRTNDNMLSEGDKGVISRVWFNFMRTSTARSKTKGQFFPIYINPDKKVIVDIGEPLLPDESAESVAVPEGLVAVLPIRDDGTESTWGAIPSTTKKLLENGYLRVGSFDEKTKRWSIQYVRQGDQKRVASGEIRIEGKADDGSLILKPVDASQRIVFPKTVWNRKSHDATEFGTRLLKPYFESTRFSYPKSLYAVRDVLKFFVADKPNALIVDFFAGSGTTLHAVNLLNAEDCGKRRCVLVTNNEVSENEAKELKEKGYKPGDEEWEKLGIANYVTWPRTVCSIEGHDVKGNPLSGTYQGVETNMADGFKANAIFFKLGFLDKTSVALGMQFKELLPVLWMKAGAMGRCPDIKTDEIPNMLVLPQNRFAVLVDENCYAEFEKQVNNNPSIQTVYIVTDYEVNYRSMVKSLNVKESYQLYRDYLDNFRINHGRN</sequence>
<dbReference type="Proteomes" id="UP000005753">
    <property type="component" value="Chromosome"/>
</dbReference>
<keyword evidence="5" id="KW-0680">Restriction system</keyword>
<dbReference type="STRING" id="633697.EubceDRAFT1_0796"/>
<feature type="domain" description="DNA methylase N-4/N-6" evidence="6">
    <location>
        <begin position="150"/>
        <end position="495"/>
    </location>
</feature>
<evidence type="ECO:0000256" key="5">
    <source>
        <dbReference type="ARBA" id="ARBA00022747"/>
    </source>
</evidence>
<dbReference type="OrthoDB" id="9800801at2"/>
<keyword evidence="2 7" id="KW-0489">Methyltransferase</keyword>
<evidence type="ECO:0000256" key="4">
    <source>
        <dbReference type="ARBA" id="ARBA00022691"/>
    </source>
</evidence>
<dbReference type="EMBL" id="CM001487">
    <property type="protein sequence ID" value="EIM56630.1"/>
    <property type="molecule type" value="Genomic_DNA"/>
</dbReference>
<dbReference type="GO" id="GO:0008170">
    <property type="term" value="F:N-methyltransferase activity"/>
    <property type="evidence" value="ECO:0007669"/>
    <property type="project" value="InterPro"/>
</dbReference>
<keyword evidence="3" id="KW-0808">Transferase</keyword>
<dbReference type="GO" id="GO:0009307">
    <property type="term" value="P:DNA restriction-modification system"/>
    <property type="evidence" value="ECO:0007669"/>
    <property type="project" value="UniProtKB-KW"/>
</dbReference>
<dbReference type="InterPro" id="IPR002295">
    <property type="entry name" value="N4/N6-MTase_EcoPI_Mod-like"/>
</dbReference>
<dbReference type="Pfam" id="PF01555">
    <property type="entry name" value="N6_N4_Mtase"/>
    <property type="match status" value="1"/>
</dbReference>
<organism evidence="7 8">
    <name type="scientific">Eubacterium cellulosolvens (strain ATCC 43171 / JCM 9499 / 6)</name>
    <name type="common">Cillobacterium cellulosolvens</name>
    <dbReference type="NCBI Taxonomy" id="633697"/>
    <lineage>
        <taxon>Bacteria</taxon>
        <taxon>Bacillati</taxon>
        <taxon>Bacillota</taxon>
        <taxon>Clostridia</taxon>
        <taxon>Eubacteriales</taxon>
        <taxon>Eubacteriaceae</taxon>
        <taxon>Eubacterium</taxon>
    </lineage>
</organism>
<dbReference type="eggNOG" id="COG2189">
    <property type="taxonomic scope" value="Bacteria"/>
</dbReference>
<dbReference type="Gene3D" id="3.40.50.150">
    <property type="entry name" value="Vaccinia Virus protein VP39"/>
    <property type="match status" value="1"/>
</dbReference>
<dbReference type="GO" id="GO:0003677">
    <property type="term" value="F:DNA binding"/>
    <property type="evidence" value="ECO:0007669"/>
    <property type="project" value="InterPro"/>
</dbReference>
<evidence type="ECO:0000256" key="1">
    <source>
        <dbReference type="ARBA" id="ARBA00006594"/>
    </source>
</evidence>
<dbReference type="HOGENOM" id="CLU_389203_0_0_9"/>
<dbReference type="SUPFAM" id="SSF53335">
    <property type="entry name" value="S-adenosyl-L-methionine-dependent methyltransferases"/>
    <property type="match status" value="1"/>
</dbReference>
<reference evidence="7 8" key="1">
    <citation type="submission" date="2010-08" db="EMBL/GenBank/DDBJ databases">
        <authorList>
            <consortium name="US DOE Joint Genome Institute (JGI-PGF)"/>
            <person name="Lucas S."/>
            <person name="Copeland A."/>
            <person name="Lapidus A."/>
            <person name="Cheng J.-F."/>
            <person name="Bruce D."/>
            <person name="Goodwin L."/>
            <person name="Pitluck S."/>
            <person name="Land M.L."/>
            <person name="Hauser L."/>
            <person name="Chang Y.-J."/>
            <person name="Anderson I.J."/>
            <person name="Johnson E."/>
            <person name="Mulhopadhyay B."/>
            <person name="Kyrpides N."/>
            <person name="Woyke T.J."/>
        </authorList>
    </citation>
    <scope>NUCLEOTIDE SEQUENCE [LARGE SCALE GENOMIC DNA]</scope>
    <source>
        <strain evidence="7 8">6</strain>
    </source>
</reference>
<name>I5AS57_EUBC6</name>
<dbReference type="GO" id="GO:0032259">
    <property type="term" value="P:methylation"/>
    <property type="evidence" value="ECO:0007669"/>
    <property type="project" value="UniProtKB-KW"/>
</dbReference>
<dbReference type="PROSITE" id="PS00092">
    <property type="entry name" value="N6_MTASE"/>
    <property type="match status" value="1"/>
</dbReference>
<protein>
    <submittedName>
        <fullName evidence="7">Adenine specific DNA methylase Mod</fullName>
    </submittedName>
</protein>
<keyword evidence="4" id="KW-0949">S-adenosyl-L-methionine</keyword>
<evidence type="ECO:0000256" key="2">
    <source>
        <dbReference type="ARBA" id="ARBA00022603"/>
    </source>
</evidence>
<evidence type="ECO:0000259" key="6">
    <source>
        <dbReference type="Pfam" id="PF01555"/>
    </source>
</evidence>